<evidence type="ECO:0000256" key="2">
    <source>
        <dbReference type="ARBA" id="ARBA00022497"/>
    </source>
</evidence>
<keyword evidence="5 9" id="KW-0694">RNA-binding</keyword>
<gene>
    <name evidence="11" type="primary">ORF1</name>
</gene>
<name>A0A1W6AWM2_9RHAB</name>
<keyword evidence="6 9" id="KW-0543">Viral nucleoprotein</keyword>
<evidence type="ECO:0000256" key="1">
    <source>
        <dbReference type="ARBA" id="ARBA00014389"/>
    </source>
</evidence>
<protein>
    <recommendedName>
        <fullName evidence="1 9">Nucleoprotein</fullName>
        <shortName evidence="9">NP</shortName>
        <shortName evidence="9">Protein N</shortName>
    </recommendedName>
    <alternativeName>
        <fullName evidence="8 9">Nucleocapsid protein</fullName>
    </alternativeName>
</protein>
<evidence type="ECO:0000256" key="7">
    <source>
        <dbReference type="ARBA" id="ARBA00023274"/>
    </source>
</evidence>
<keyword evidence="9" id="KW-1035">Host cytoplasm</keyword>
<evidence type="ECO:0000256" key="6">
    <source>
        <dbReference type="ARBA" id="ARBA00023086"/>
    </source>
</evidence>
<keyword evidence="4 9" id="KW-0946">Virion</keyword>
<keyword evidence="3 9" id="KW-0167">Capsid protein</keyword>
<dbReference type="Pfam" id="PF03216">
    <property type="entry name" value="Rhabdo_ncap_2"/>
    <property type="match status" value="1"/>
</dbReference>
<evidence type="ECO:0000256" key="10">
    <source>
        <dbReference type="SAM" id="MobiDB-lite"/>
    </source>
</evidence>
<reference evidence="11" key="1">
    <citation type="journal article" date="2017" name="Phytopathology">
        <title>Citrus leprosis virus N: A New Dichorhavirus Causing Citrus Leprosis Disease.</title>
        <authorList>
            <person name="Ramos-Gonzalez P."/>
            <person name="Chabi-Jesus C."/>
            <person name="Guerra-Peraza O."/>
            <person name="Tassi A.D."/>
            <person name="Kitajima E."/>
            <person name="Harakava R."/>
            <person name="Salaroli R.B."/>
            <person name="Freitas-Astua J."/>
        </authorList>
    </citation>
    <scope>NUCLEOTIDE SEQUENCE [LARGE SCALE GENOMIC DNA]</scope>
    <source>
        <strain evidence="11">MAS1</strain>
    </source>
</reference>
<dbReference type="InterPro" id="IPR004902">
    <property type="entry name" value="Rhabdo_ncap_2"/>
</dbReference>
<comment type="similarity">
    <text evidence="9">Belongs to the nucleorhabdovirus nucleocapsid protein family.</text>
</comment>
<evidence type="ECO:0000256" key="9">
    <source>
        <dbReference type="RuleBase" id="RU369108"/>
    </source>
</evidence>
<evidence type="ECO:0000256" key="8">
    <source>
        <dbReference type="ARBA" id="ARBA00033344"/>
    </source>
</evidence>
<feature type="compositionally biased region" description="Pro residues" evidence="10">
    <location>
        <begin position="420"/>
        <end position="435"/>
    </location>
</feature>
<feature type="region of interest" description="Disordered" evidence="10">
    <location>
        <begin position="413"/>
        <end position="451"/>
    </location>
</feature>
<dbReference type="Proteomes" id="UP000297187">
    <property type="component" value="Genome"/>
</dbReference>
<keyword evidence="7 9" id="KW-0687">Ribonucleoprotein</keyword>
<keyword evidence="2 9" id="KW-1139">Helical capsid protein</keyword>
<sequence>MASSVMIDYTTVIPAYQATPTENQVASSAPTPKQYTRAAAVAVPIVKIPPPTDNPQDLVTRFETLMSTASSILTKAELAEIMGIGFCITPPGMDEPAMMMVAVGAVTQGLTMGQIPATYDSRAAAANAMINIDPDEEEDKSDTPKKPAEESAGSKAAAITYICLSLLRLCVKEVDTFLKGVQQLKSSYHILMGAHSEYMTSFQYSRGMCSNIASLFNQCEDLRRTLAHHCAIADETYHQARNVHGPLRFLILQHMDLTGMIPYGMYIDLKMGLPLLSPGLLLTWLHDAHVSNVLALISEINTKYDTLTSGDRFWRYSRGIDPGFFLPLQQSKCYILIARMADILVRSGIVSVTQYSDPRNARCIADKTTVKAQAEIFGKEFWAAYSSLSGSSADSGPVAKTIASGSRTGNITVKRNLHPRAPPPAPVVNMPPPQSSAPGALDEMVDDDEAQ</sequence>
<comment type="function">
    <text evidence="9">Encapsidates the genome, protecting it from nucleases. The encapsidated genomic RNA is termed the nucleocapsid (NC) and serves as template for viral transcription and replication.</text>
</comment>
<proteinExistence type="inferred from homology"/>
<accession>A0A1W6AWM2</accession>
<comment type="subunit">
    <text evidence="9">Homomultimerizes to form the nucleocapsid. Binds to viral genomic RNA.</text>
</comment>
<dbReference type="GO" id="GO:1990904">
    <property type="term" value="C:ribonucleoprotein complex"/>
    <property type="evidence" value="ECO:0007669"/>
    <property type="project" value="UniProtKB-UniRule"/>
</dbReference>
<dbReference type="GO" id="GO:0019029">
    <property type="term" value="C:helical viral capsid"/>
    <property type="evidence" value="ECO:0007669"/>
    <property type="project" value="UniProtKB-UniRule"/>
</dbReference>
<comment type="subcellular location">
    <subcellularLocation>
        <location evidence="9">Virion</location>
    </subcellularLocation>
    <subcellularLocation>
        <location evidence="9">Host cytoplasm</location>
    </subcellularLocation>
</comment>
<dbReference type="GO" id="GO:0030430">
    <property type="term" value="C:host cell cytoplasm"/>
    <property type="evidence" value="ECO:0007669"/>
    <property type="project" value="UniProtKB-SubCell"/>
</dbReference>
<dbReference type="GO" id="GO:0003723">
    <property type="term" value="F:RNA binding"/>
    <property type="evidence" value="ECO:0007669"/>
    <property type="project" value="UniProtKB-UniRule"/>
</dbReference>
<evidence type="ECO:0000313" key="11">
    <source>
        <dbReference type="EMBL" id="ARJ35817.1"/>
    </source>
</evidence>
<dbReference type="EMBL" id="KY751404">
    <property type="protein sequence ID" value="ARJ35817.1"/>
    <property type="molecule type" value="Viral_cRNA"/>
</dbReference>
<organism evidence="11">
    <name type="scientific">Citrus leprosis virus N</name>
    <dbReference type="NCBI Taxonomy" id="1956177"/>
    <lineage>
        <taxon>Viruses</taxon>
        <taxon>Riboviria</taxon>
        <taxon>Orthornavirae</taxon>
        <taxon>Negarnaviricota</taxon>
        <taxon>Haploviricotina</taxon>
        <taxon>Monjiviricetes</taxon>
        <taxon>Mononegavirales</taxon>
        <taxon>Rhabdoviridae</taxon>
        <taxon>Betarhabdovirinae</taxon>
        <taxon>Dichorhavirus</taxon>
        <taxon>Dichorhavirus leprosis</taxon>
    </lineage>
</organism>
<evidence type="ECO:0000256" key="3">
    <source>
        <dbReference type="ARBA" id="ARBA00022561"/>
    </source>
</evidence>
<evidence type="ECO:0000256" key="5">
    <source>
        <dbReference type="ARBA" id="ARBA00022884"/>
    </source>
</evidence>
<reference evidence="11" key="2">
    <citation type="submission" date="2017-03" db="EMBL/GenBank/DDBJ databases">
        <authorList>
            <person name="Afonso C.L."/>
            <person name="Miller P.J."/>
            <person name="Scott M.A."/>
            <person name="Spackman E."/>
            <person name="Goraichik I."/>
            <person name="Dimitrov K.M."/>
            <person name="Suarez D.L."/>
            <person name="Swayne D.E."/>
        </authorList>
    </citation>
    <scope>NUCLEOTIDE SEQUENCE</scope>
    <source>
        <strain evidence="11">MAS1</strain>
    </source>
</reference>
<dbReference type="GO" id="GO:0019013">
    <property type="term" value="C:viral nucleocapsid"/>
    <property type="evidence" value="ECO:0007669"/>
    <property type="project" value="UniProtKB-UniRule"/>
</dbReference>
<evidence type="ECO:0000256" key="4">
    <source>
        <dbReference type="ARBA" id="ARBA00022844"/>
    </source>
</evidence>